<proteinExistence type="predicted"/>
<keyword evidence="2" id="KW-1133">Transmembrane helix</keyword>
<keyword evidence="4" id="KW-1185">Reference proteome</keyword>
<feature type="transmembrane region" description="Helical" evidence="2">
    <location>
        <begin position="232"/>
        <end position="250"/>
    </location>
</feature>
<feature type="transmembrane region" description="Helical" evidence="2">
    <location>
        <begin position="51"/>
        <end position="75"/>
    </location>
</feature>
<protein>
    <submittedName>
        <fullName evidence="3">Uncharacterized protein</fullName>
    </submittedName>
</protein>
<feature type="transmembrane region" description="Helical" evidence="2">
    <location>
        <begin position="12"/>
        <end position="31"/>
    </location>
</feature>
<keyword evidence="2" id="KW-0472">Membrane</keyword>
<evidence type="ECO:0000256" key="2">
    <source>
        <dbReference type="SAM" id="Phobius"/>
    </source>
</evidence>
<evidence type="ECO:0000313" key="4">
    <source>
        <dbReference type="Proteomes" id="UP000766486"/>
    </source>
</evidence>
<organism evidence="3 4">
    <name type="scientific">Bionectria ochroleuca</name>
    <name type="common">Gliocladium roseum</name>
    <dbReference type="NCBI Taxonomy" id="29856"/>
    <lineage>
        <taxon>Eukaryota</taxon>
        <taxon>Fungi</taxon>
        <taxon>Dikarya</taxon>
        <taxon>Ascomycota</taxon>
        <taxon>Pezizomycotina</taxon>
        <taxon>Sordariomycetes</taxon>
        <taxon>Hypocreomycetidae</taxon>
        <taxon>Hypocreales</taxon>
        <taxon>Bionectriaceae</taxon>
        <taxon>Clonostachys</taxon>
    </lineage>
</organism>
<sequence>MASDAVLKSLRSLICALDIIFAIISLSSLYVPLFWRSWTYEKGSIIRRDLWIAKLIVFSTPYRLIGSIFSIVSLIRNSQRQTLLLKTIQAVTATPLEIRLYKLASKTWKKAVRKRGERESPAPESRQQPAVPKGREVLVAANAQWDDYEREKFGLRKACLFHFKWAIPEGIMVVGLVLTSIYLDQGPKDRLVPAVFIWILPPVAVILSQIWRHYNYDAGSERVREITGFTKPWAVGTMVGYLIFLVVFFVDLEERKKYISDWTEVWVQLAEALCGGGG</sequence>
<feature type="transmembrane region" description="Helical" evidence="2">
    <location>
        <begin position="195"/>
        <end position="211"/>
    </location>
</feature>
<reference evidence="3 4" key="1">
    <citation type="submission" date="2019-06" db="EMBL/GenBank/DDBJ databases">
        <authorList>
            <person name="Broberg M."/>
        </authorList>
    </citation>
    <scope>NUCLEOTIDE SEQUENCE [LARGE SCALE GENOMIC DNA]</scope>
</reference>
<comment type="caution">
    <text evidence="3">The sequence shown here is derived from an EMBL/GenBank/DDBJ whole genome shotgun (WGS) entry which is preliminary data.</text>
</comment>
<feature type="transmembrane region" description="Helical" evidence="2">
    <location>
        <begin position="165"/>
        <end position="183"/>
    </location>
</feature>
<name>A0ABY6UXN0_BIOOC</name>
<evidence type="ECO:0000313" key="3">
    <source>
        <dbReference type="EMBL" id="VUC35595.1"/>
    </source>
</evidence>
<dbReference type="Proteomes" id="UP000766486">
    <property type="component" value="Unassembled WGS sequence"/>
</dbReference>
<dbReference type="EMBL" id="CABFNS010000915">
    <property type="protein sequence ID" value="VUC35595.1"/>
    <property type="molecule type" value="Genomic_DNA"/>
</dbReference>
<evidence type="ECO:0000256" key="1">
    <source>
        <dbReference type="SAM" id="MobiDB-lite"/>
    </source>
</evidence>
<feature type="region of interest" description="Disordered" evidence="1">
    <location>
        <begin position="112"/>
        <end position="133"/>
    </location>
</feature>
<keyword evidence="2" id="KW-0812">Transmembrane</keyword>
<accession>A0ABY6UXN0</accession>
<gene>
    <name evidence="3" type="ORF">CLO192961_LOCUS421999</name>
</gene>